<dbReference type="InterPro" id="IPR047650">
    <property type="entry name" value="Transpos_IS110"/>
</dbReference>
<dbReference type="PANTHER" id="PTHR33055">
    <property type="entry name" value="TRANSPOSASE FOR INSERTION SEQUENCE ELEMENT IS1111A"/>
    <property type="match status" value="1"/>
</dbReference>
<name>A0ABW3E9U6_9LACO</name>
<dbReference type="PANTHER" id="PTHR33055:SF15">
    <property type="entry name" value="TRANSPOSASE-RELATED"/>
    <property type="match status" value="1"/>
</dbReference>
<gene>
    <name evidence="2" type="ORF">ACFQZ7_01470</name>
</gene>
<proteinExistence type="predicted"/>
<organism evidence="2 3">
    <name type="scientific">Loigolactobacillus binensis</name>
    <dbReference type="NCBI Taxonomy" id="2559922"/>
    <lineage>
        <taxon>Bacteria</taxon>
        <taxon>Bacillati</taxon>
        <taxon>Bacillota</taxon>
        <taxon>Bacilli</taxon>
        <taxon>Lactobacillales</taxon>
        <taxon>Lactobacillaceae</taxon>
        <taxon>Loigolactobacillus</taxon>
    </lineage>
</organism>
<protein>
    <submittedName>
        <fullName evidence="2">Transposase</fullName>
    </submittedName>
</protein>
<evidence type="ECO:0000313" key="2">
    <source>
        <dbReference type="EMBL" id="MFD0896410.1"/>
    </source>
</evidence>
<sequence>MDLPNLIHSSLKKELPELELAIAGVITPELAEKMKLIKQHYEQLVVNKQALKTIILELARPYAKEIELIQSTPGFGSSMISSISVISEIGVDITKFYSAKYLCFRAGLTPTNNECAGKKHPEIRNHDLALKKRRGHRRAIITIARQLLTAIYHMLREHVPACD</sequence>
<dbReference type="RefSeq" id="WP_223877064.1">
    <property type="nucleotide sequence ID" value="NZ_BJDN01000028.1"/>
</dbReference>
<evidence type="ECO:0000259" key="1">
    <source>
        <dbReference type="Pfam" id="PF02371"/>
    </source>
</evidence>
<evidence type="ECO:0000313" key="3">
    <source>
        <dbReference type="Proteomes" id="UP001597104"/>
    </source>
</evidence>
<reference evidence="3" key="1">
    <citation type="journal article" date="2019" name="Int. J. Syst. Evol. Microbiol.">
        <title>The Global Catalogue of Microorganisms (GCM) 10K type strain sequencing project: providing services to taxonomists for standard genome sequencing and annotation.</title>
        <authorList>
            <consortium name="The Broad Institute Genomics Platform"/>
            <consortium name="The Broad Institute Genome Sequencing Center for Infectious Disease"/>
            <person name="Wu L."/>
            <person name="Ma J."/>
        </authorList>
    </citation>
    <scope>NUCLEOTIDE SEQUENCE [LARGE SCALE GENOMIC DNA]</scope>
    <source>
        <strain evidence="3">CCM 8925</strain>
    </source>
</reference>
<feature type="domain" description="Transposase IS116/IS110/IS902 C-terminal" evidence="1">
    <location>
        <begin position="67"/>
        <end position="146"/>
    </location>
</feature>
<dbReference type="InterPro" id="IPR003346">
    <property type="entry name" value="Transposase_20"/>
</dbReference>
<dbReference type="Pfam" id="PF02371">
    <property type="entry name" value="Transposase_20"/>
    <property type="match status" value="1"/>
</dbReference>
<comment type="caution">
    <text evidence="2">The sequence shown here is derived from an EMBL/GenBank/DDBJ whole genome shotgun (WGS) entry which is preliminary data.</text>
</comment>
<dbReference type="EMBL" id="JBHTIO010000006">
    <property type="protein sequence ID" value="MFD0896410.1"/>
    <property type="molecule type" value="Genomic_DNA"/>
</dbReference>
<accession>A0ABW3E9U6</accession>
<keyword evidence="3" id="KW-1185">Reference proteome</keyword>
<dbReference type="Proteomes" id="UP001597104">
    <property type="component" value="Unassembled WGS sequence"/>
</dbReference>